<dbReference type="PATRIC" id="fig|53707.9.peg.6702"/>
<accession>A0A0P9Y0N0</accession>
<reference evidence="1 2" key="1">
    <citation type="submission" date="2015-09" db="EMBL/GenBank/DDBJ databases">
        <title>Genome announcement of multiple Pseudomonas syringae strains.</title>
        <authorList>
            <person name="Thakur S."/>
            <person name="Wang P.W."/>
            <person name="Gong Y."/>
            <person name="Weir B.S."/>
            <person name="Guttman D.S."/>
        </authorList>
    </citation>
    <scope>NUCLEOTIDE SEQUENCE [LARGE SCALE GENOMIC DNA]</scope>
    <source>
        <strain evidence="1 2">ICMP3507</strain>
    </source>
</reference>
<sequence length="227" mass="24488">MQQRAKVIADVAQLGFVRHHNGNAQWLGTGTQHIKCLRVAVAGGEKLLAAFVLAQAFAKGHCFGSSGRFVEQGRVGNRQAGQVADQRLKIEQRLQTTLGNLRLIGRVGGVPGRVFQQIAQDRCRRVGVVVTLADVGLEQLILAGDGLDGRQRIGFALPGRQVQHAGALDAFRDNAFAQRFNGVETQRLQHGLLVGSARANVTGDEFVGSGQFNTVSHGVLLRLGRWL</sequence>
<evidence type="ECO:0000313" key="1">
    <source>
        <dbReference type="EMBL" id="KPX70433.1"/>
    </source>
</evidence>
<dbReference type="AlphaFoldDB" id="A0A0P9Y0N0"/>
<protein>
    <submittedName>
        <fullName evidence="1">Uncharacterized protein</fullName>
    </submittedName>
</protein>
<dbReference type="Proteomes" id="UP000050265">
    <property type="component" value="Unassembled WGS sequence"/>
</dbReference>
<proteinExistence type="predicted"/>
<dbReference type="EMBL" id="LJQP01000189">
    <property type="protein sequence ID" value="KPX70433.1"/>
    <property type="molecule type" value="Genomic_DNA"/>
</dbReference>
<evidence type="ECO:0000313" key="2">
    <source>
        <dbReference type="Proteomes" id="UP000050265"/>
    </source>
</evidence>
<comment type="caution">
    <text evidence="1">The sequence shown here is derived from an EMBL/GenBank/DDBJ whole genome shotgun (WGS) entry which is preliminary data.</text>
</comment>
<gene>
    <name evidence="1" type="ORF">ALO35_04500</name>
</gene>
<name>A0A0P9Y0N0_PSEAV</name>
<organism evidence="1 2">
    <name type="scientific">Pseudomonas amygdali pv. lachrymans</name>
    <name type="common">Pseudomonas syringae pv. lachrymans</name>
    <dbReference type="NCBI Taxonomy" id="53707"/>
    <lineage>
        <taxon>Bacteria</taxon>
        <taxon>Pseudomonadati</taxon>
        <taxon>Pseudomonadota</taxon>
        <taxon>Gammaproteobacteria</taxon>
        <taxon>Pseudomonadales</taxon>
        <taxon>Pseudomonadaceae</taxon>
        <taxon>Pseudomonas</taxon>
        <taxon>Pseudomonas amygdali</taxon>
    </lineage>
</organism>